<feature type="chain" id="PRO_5027078183" evidence="1">
    <location>
        <begin position="23"/>
        <end position="195"/>
    </location>
</feature>
<dbReference type="Proteomes" id="UP000479043">
    <property type="component" value="Unassembled WGS sequence"/>
</dbReference>
<sequence>MPKFLNILPVVAALSLAGAAFAQDAEQQPAAEPATPGLSMGEQAQVEPYIRESSGDWQLECLRTGTDDEPCQLLQEMKGEDGGMLATIRLFKLEAGGEAEAGAVIAVPLETLLTAQLTLAVDGQQAKRYPFSVCDRLGCYARIGLRAEEIAEFKRGSKATISIVPFVAPNQQVVVDMSLKGFTAAYDKVAPNPGQ</sequence>
<feature type="signal peptide" evidence="1">
    <location>
        <begin position="1"/>
        <end position="22"/>
    </location>
</feature>
<proteinExistence type="predicted"/>
<dbReference type="InterPro" id="IPR010642">
    <property type="entry name" value="Invasion_prot_B"/>
</dbReference>
<dbReference type="InterPro" id="IPR038696">
    <property type="entry name" value="IalB_sf"/>
</dbReference>
<accession>A0A6L8LDN6</accession>
<dbReference type="Gene3D" id="2.60.40.1880">
    <property type="entry name" value="Invasion associated locus B (IalB) protein"/>
    <property type="match status" value="1"/>
</dbReference>
<protein>
    <submittedName>
        <fullName evidence="2">Invasion associated locus B family protein</fullName>
    </submittedName>
</protein>
<evidence type="ECO:0000313" key="2">
    <source>
        <dbReference type="EMBL" id="MYM53945.1"/>
    </source>
</evidence>
<dbReference type="AlphaFoldDB" id="A0A6L8LDN6"/>
<keyword evidence="1" id="KW-0732">Signal</keyword>
<keyword evidence="3" id="KW-1185">Reference proteome</keyword>
<organism evidence="2 3">
    <name type="scientific">Thalassovita mangrovi</name>
    <dbReference type="NCBI Taxonomy" id="2692236"/>
    <lineage>
        <taxon>Bacteria</taxon>
        <taxon>Pseudomonadati</taxon>
        <taxon>Pseudomonadota</taxon>
        <taxon>Alphaproteobacteria</taxon>
        <taxon>Rhodobacterales</taxon>
        <taxon>Roseobacteraceae</taxon>
        <taxon>Thalassovita</taxon>
    </lineage>
</organism>
<evidence type="ECO:0000313" key="3">
    <source>
        <dbReference type="Proteomes" id="UP000479043"/>
    </source>
</evidence>
<reference evidence="2 3" key="1">
    <citation type="submission" date="2020-01" db="EMBL/GenBank/DDBJ databases">
        <authorList>
            <person name="Chen S."/>
        </authorList>
    </citation>
    <scope>NUCLEOTIDE SEQUENCE [LARGE SCALE GENOMIC DNA]</scope>
    <source>
        <strain evidence="2 3">GS-10</strain>
    </source>
</reference>
<evidence type="ECO:0000256" key="1">
    <source>
        <dbReference type="SAM" id="SignalP"/>
    </source>
</evidence>
<dbReference type="RefSeq" id="WP_160971652.1">
    <property type="nucleotide sequence ID" value="NZ_WWEN01000001.1"/>
</dbReference>
<name>A0A6L8LDN6_9RHOB</name>
<comment type="caution">
    <text evidence="2">The sequence shown here is derived from an EMBL/GenBank/DDBJ whole genome shotgun (WGS) entry which is preliminary data.</text>
</comment>
<gene>
    <name evidence="2" type="ORF">GR167_01405</name>
</gene>
<dbReference type="Pfam" id="PF06776">
    <property type="entry name" value="IalB"/>
    <property type="match status" value="1"/>
</dbReference>
<dbReference type="EMBL" id="WWEN01000001">
    <property type="protein sequence ID" value="MYM53945.1"/>
    <property type="molecule type" value="Genomic_DNA"/>
</dbReference>